<evidence type="ECO:0000259" key="15">
    <source>
        <dbReference type="PROSITE" id="PS50109"/>
    </source>
</evidence>
<dbReference type="RefSeq" id="WP_036626382.1">
    <property type="nucleotide sequence ID" value="NZ_JARLLF010000100.1"/>
</dbReference>
<evidence type="ECO:0000256" key="9">
    <source>
        <dbReference type="ARBA" id="ARBA00022777"/>
    </source>
</evidence>
<reference evidence="17 19" key="1">
    <citation type="submission" date="2014-04" db="EMBL/GenBank/DDBJ databases">
        <authorList>
            <person name="Bishop-Lilly K.A."/>
            <person name="Broomall S.M."/>
            <person name="Chain P.S."/>
            <person name="Chertkov O."/>
            <person name="Coyne S.R."/>
            <person name="Daligault H.E."/>
            <person name="Davenport K.W."/>
            <person name="Erkkila T."/>
            <person name="Frey K.G."/>
            <person name="Gibbons H.S."/>
            <person name="Gu W."/>
            <person name="Jaissle J."/>
            <person name="Johnson S.L."/>
            <person name="Koroleva G.I."/>
            <person name="Ladner J.T."/>
            <person name="Lo C.-C."/>
            <person name="Minogue T.D."/>
            <person name="Munk C."/>
            <person name="Palacios G.F."/>
            <person name="Redden C.L."/>
            <person name="Rosenzweig C.N."/>
            <person name="Scholz M.B."/>
            <person name="Teshima H."/>
            <person name="Xu Y."/>
        </authorList>
    </citation>
    <scope>NUCLEOTIDE SEQUENCE [LARGE SCALE GENOMIC DNA]</scope>
    <source>
        <strain evidence="17 19">8244</strain>
    </source>
</reference>
<organism evidence="17 19">
    <name type="scientific">Paenibacillus macerans</name>
    <name type="common">Bacillus macerans</name>
    <dbReference type="NCBI Taxonomy" id="44252"/>
    <lineage>
        <taxon>Bacteria</taxon>
        <taxon>Bacillati</taxon>
        <taxon>Bacillota</taxon>
        <taxon>Bacilli</taxon>
        <taxon>Bacillales</taxon>
        <taxon>Paenibacillaceae</taxon>
        <taxon>Paenibacillus</taxon>
    </lineage>
</organism>
<name>A0A090ZTN4_PAEMA</name>
<evidence type="ECO:0000256" key="10">
    <source>
        <dbReference type="ARBA" id="ARBA00022840"/>
    </source>
</evidence>
<evidence type="ECO:0000313" key="18">
    <source>
        <dbReference type="EMBL" id="MUG26158.1"/>
    </source>
</evidence>
<evidence type="ECO:0000313" key="20">
    <source>
        <dbReference type="Proteomes" id="UP000442469"/>
    </source>
</evidence>
<evidence type="ECO:0000256" key="8">
    <source>
        <dbReference type="ARBA" id="ARBA00022741"/>
    </source>
</evidence>
<evidence type="ECO:0000256" key="11">
    <source>
        <dbReference type="ARBA" id="ARBA00022989"/>
    </source>
</evidence>
<dbReference type="Proteomes" id="UP000442469">
    <property type="component" value="Unassembled WGS sequence"/>
</dbReference>
<evidence type="ECO:0000256" key="2">
    <source>
        <dbReference type="ARBA" id="ARBA00004651"/>
    </source>
</evidence>
<evidence type="ECO:0000256" key="4">
    <source>
        <dbReference type="ARBA" id="ARBA00022475"/>
    </source>
</evidence>
<dbReference type="SUPFAM" id="SSF55874">
    <property type="entry name" value="ATPase domain of HSP90 chaperone/DNA topoisomerase II/histidine kinase"/>
    <property type="match status" value="1"/>
</dbReference>
<protein>
    <recommendedName>
        <fullName evidence="3">histidine kinase</fullName>
        <ecNumber evidence="3">2.7.13.3</ecNumber>
    </recommendedName>
</protein>
<dbReference type="EMBL" id="WNZZ01000036">
    <property type="protein sequence ID" value="MUG26158.1"/>
    <property type="molecule type" value="Genomic_DNA"/>
</dbReference>
<dbReference type="PATRIC" id="fig|44252.3.peg.3856"/>
<keyword evidence="8" id="KW-0547">Nucleotide-binding</keyword>
<dbReference type="STRING" id="44252.DJ90_5921"/>
<dbReference type="SMART" id="SM00304">
    <property type="entry name" value="HAMP"/>
    <property type="match status" value="1"/>
</dbReference>
<evidence type="ECO:0000256" key="13">
    <source>
        <dbReference type="ARBA" id="ARBA00023136"/>
    </source>
</evidence>
<reference evidence="18 20" key="2">
    <citation type="submission" date="2019-11" db="EMBL/GenBank/DDBJ databases">
        <title>Draft genome sequences of five Paenibacillus species of dairy origin.</title>
        <authorList>
            <person name="Olajide A.M."/>
            <person name="Chen S."/>
            <person name="Lapointe G."/>
        </authorList>
    </citation>
    <scope>NUCLEOTIDE SEQUENCE [LARGE SCALE GENOMIC DNA]</scope>
    <source>
        <strain evidence="18 20">3CT49</strain>
    </source>
</reference>
<dbReference type="PROSITE" id="PS50109">
    <property type="entry name" value="HIS_KIN"/>
    <property type="match status" value="1"/>
</dbReference>
<evidence type="ECO:0000256" key="7">
    <source>
        <dbReference type="ARBA" id="ARBA00022692"/>
    </source>
</evidence>
<keyword evidence="13 14" id="KW-0472">Membrane</keyword>
<proteinExistence type="predicted"/>
<dbReference type="PANTHER" id="PTHR34220">
    <property type="entry name" value="SENSOR HISTIDINE KINASE YPDA"/>
    <property type="match status" value="1"/>
</dbReference>
<dbReference type="EMBL" id="JMQA01000034">
    <property type="protein sequence ID" value="KFN07501.1"/>
    <property type="molecule type" value="Genomic_DNA"/>
</dbReference>
<dbReference type="Pfam" id="PF06580">
    <property type="entry name" value="His_kinase"/>
    <property type="match status" value="1"/>
</dbReference>
<evidence type="ECO:0000256" key="3">
    <source>
        <dbReference type="ARBA" id="ARBA00012438"/>
    </source>
</evidence>
<dbReference type="GO" id="GO:0005886">
    <property type="term" value="C:plasma membrane"/>
    <property type="evidence" value="ECO:0007669"/>
    <property type="project" value="UniProtKB-SubCell"/>
</dbReference>
<dbReference type="GO" id="GO:0005524">
    <property type="term" value="F:ATP binding"/>
    <property type="evidence" value="ECO:0007669"/>
    <property type="project" value="UniProtKB-KW"/>
</dbReference>
<feature type="transmembrane region" description="Helical" evidence="14">
    <location>
        <begin position="302"/>
        <end position="321"/>
    </location>
</feature>
<comment type="subcellular location">
    <subcellularLocation>
        <location evidence="2">Cell membrane</location>
        <topology evidence="2">Multi-pass membrane protein</topology>
    </subcellularLocation>
</comment>
<evidence type="ECO:0000256" key="14">
    <source>
        <dbReference type="SAM" id="Phobius"/>
    </source>
</evidence>
<keyword evidence="9" id="KW-0418">Kinase</keyword>
<dbReference type="Gene3D" id="3.30.450.20">
    <property type="entry name" value="PAS domain"/>
    <property type="match status" value="2"/>
</dbReference>
<dbReference type="Pfam" id="PF02518">
    <property type="entry name" value="HATPase_c"/>
    <property type="match status" value="1"/>
</dbReference>
<evidence type="ECO:0000313" key="19">
    <source>
        <dbReference type="Proteomes" id="UP000029278"/>
    </source>
</evidence>
<dbReference type="InterPro" id="IPR033479">
    <property type="entry name" value="dCache_1"/>
</dbReference>
<gene>
    <name evidence="17" type="ORF">DJ90_5921</name>
    <name evidence="18" type="ORF">GNQ08_27735</name>
</gene>
<dbReference type="OrthoDB" id="9776552at2"/>
<keyword evidence="11 14" id="KW-1133">Transmembrane helix</keyword>
<dbReference type="Gene3D" id="6.10.340.10">
    <property type="match status" value="1"/>
</dbReference>
<keyword evidence="10" id="KW-0067">ATP-binding</keyword>
<dbReference type="InterPro" id="IPR005467">
    <property type="entry name" value="His_kinase_dom"/>
</dbReference>
<evidence type="ECO:0000256" key="1">
    <source>
        <dbReference type="ARBA" id="ARBA00000085"/>
    </source>
</evidence>
<sequence length="612" mass="69615">MFFRRGRRRFRDFRLSSKLLIVYVALTVLPISLLGVISYRQYEKSIVQQIGEYMPKFLDQANGSIDQHIGKLAVLPEQLFSSTDVVRILRKDSYQSNSDLNTDTYVMNNYLSKTFLEGSNSEILGVFILSKNRLFSASRLDFTGLDSKGLLIPYGQDLELRGGAKLLLSSDFGLKFSSGEPYLMITKQIDDVDNRTSLGTMFIAVQMSFIDRILQNFERNEQAEFWLLNGQGEIFYHTDRARIGGYDAEIREYPVQNGSFRKQAGGKTWIMSSSRSAGYGWRLMYSIPLKELTKQADITRNIVGLLFAGFALVTLILYTVFSYRVTRPLMKLARLMKEVGKGRFDVDPGIQSRDEVGMLARSFTFMVSMIRELIAKNVQTELSQKEAELYALQSQINPHFMYNTLESISMAAEEGEQEAVVKMVTLLGRMLRFSVSNKSRWVTIAEEVQHVRDYLTIQAFRFEERLAFSITEEVNTAWYTPKFILQPIVENAVKYGMESRRSLKIGLHIAEEPGTLPGERQVVFRIRDNGPGIGSERLEELNRELQNVSMERKDSGFGLKNVNARIHYTLGSRYGLQMESMAGEGATVIIRIPAIDRAGAEDLKESSKEGQV</sequence>
<dbReference type="SUPFAM" id="SSF158472">
    <property type="entry name" value="HAMP domain-like"/>
    <property type="match status" value="1"/>
</dbReference>
<evidence type="ECO:0000259" key="16">
    <source>
        <dbReference type="PROSITE" id="PS50885"/>
    </source>
</evidence>
<dbReference type="InterPro" id="IPR036890">
    <property type="entry name" value="HATPase_C_sf"/>
</dbReference>
<dbReference type="InterPro" id="IPR010559">
    <property type="entry name" value="Sig_transdc_His_kin_internal"/>
</dbReference>
<dbReference type="HOGENOM" id="CLU_020473_6_1_9"/>
<evidence type="ECO:0000256" key="6">
    <source>
        <dbReference type="ARBA" id="ARBA00022679"/>
    </source>
</evidence>
<keyword evidence="7 14" id="KW-0812">Transmembrane</keyword>
<keyword evidence="5" id="KW-0597">Phosphoprotein</keyword>
<dbReference type="AlphaFoldDB" id="A0A090ZTN4"/>
<dbReference type="GO" id="GO:0000155">
    <property type="term" value="F:phosphorelay sensor kinase activity"/>
    <property type="evidence" value="ECO:0007669"/>
    <property type="project" value="InterPro"/>
</dbReference>
<accession>A0A090ZTN4</accession>
<evidence type="ECO:0000313" key="17">
    <source>
        <dbReference type="EMBL" id="KFN07501.1"/>
    </source>
</evidence>
<dbReference type="InterPro" id="IPR003594">
    <property type="entry name" value="HATPase_dom"/>
</dbReference>
<keyword evidence="12" id="KW-0902">Two-component regulatory system</keyword>
<evidence type="ECO:0000256" key="5">
    <source>
        <dbReference type="ARBA" id="ARBA00022553"/>
    </source>
</evidence>
<dbReference type="SMART" id="SM00387">
    <property type="entry name" value="HATPase_c"/>
    <property type="match status" value="1"/>
</dbReference>
<feature type="transmembrane region" description="Helical" evidence="14">
    <location>
        <begin position="20"/>
        <end position="39"/>
    </location>
</feature>
<dbReference type="EC" id="2.7.13.3" evidence="3"/>
<keyword evidence="19" id="KW-1185">Reference proteome</keyword>
<dbReference type="InterPro" id="IPR003660">
    <property type="entry name" value="HAMP_dom"/>
</dbReference>
<dbReference type="Proteomes" id="UP000029278">
    <property type="component" value="Unassembled WGS sequence"/>
</dbReference>
<keyword evidence="6" id="KW-0808">Transferase</keyword>
<comment type="caution">
    <text evidence="17">The sequence shown here is derived from an EMBL/GenBank/DDBJ whole genome shotgun (WGS) entry which is preliminary data.</text>
</comment>
<feature type="domain" description="HAMP" evidence="16">
    <location>
        <begin position="323"/>
        <end position="375"/>
    </location>
</feature>
<dbReference type="Pfam" id="PF00672">
    <property type="entry name" value="HAMP"/>
    <property type="match status" value="1"/>
</dbReference>
<dbReference type="Gene3D" id="3.30.565.10">
    <property type="entry name" value="Histidine kinase-like ATPase, C-terminal domain"/>
    <property type="match status" value="1"/>
</dbReference>
<feature type="domain" description="Histidine kinase" evidence="15">
    <location>
        <begin position="484"/>
        <end position="596"/>
    </location>
</feature>
<dbReference type="Pfam" id="PF02743">
    <property type="entry name" value="dCache_1"/>
    <property type="match status" value="1"/>
</dbReference>
<keyword evidence="4" id="KW-1003">Cell membrane</keyword>
<dbReference type="PROSITE" id="PS50885">
    <property type="entry name" value="HAMP"/>
    <property type="match status" value="1"/>
</dbReference>
<dbReference type="PANTHER" id="PTHR34220:SF7">
    <property type="entry name" value="SENSOR HISTIDINE KINASE YPDA"/>
    <property type="match status" value="1"/>
</dbReference>
<evidence type="ECO:0000256" key="12">
    <source>
        <dbReference type="ARBA" id="ARBA00023012"/>
    </source>
</evidence>
<dbReference type="CDD" id="cd06225">
    <property type="entry name" value="HAMP"/>
    <property type="match status" value="1"/>
</dbReference>
<comment type="catalytic activity">
    <reaction evidence="1">
        <text>ATP + protein L-histidine = ADP + protein N-phospho-L-histidine.</text>
        <dbReference type="EC" id="2.7.13.3"/>
    </reaction>
</comment>
<dbReference type="InterPro" id="IPR050640">
    <property type="entry name" value="Bact_2-comp_sensor_kinase"/>
</dbReference>